<evidence type="ECO:0000259" key="13">
    <source>
        <dbReference type="Pfam" id="PF09294"/>
    </source>
</evidence>
<keyword evidence="6" id="KW-1015">Disulfide bond</keyword>
<sequence length="282" mass="32332">MYLKNEIVVPSRNRLNPRGDVRHEDSTVSSSVQSCALIEGSTGCLTGRIATMTPKHCFLGFLISFLLTGVVETQSAHESLMPQRVHFQSRNFHNILHWQPGRACTSNSSIYFVQYKMYGQRQWKNKEDCWGILESFCDLTNETSDIQEPYYGRVRTISAGIRSGWTMTQRFTPWWETKIDPPVMNITQVNGSLLVILHAPGLPYRDQKGKNVSIENYYELVYRVFIINNSIGKEQKVYEGAHRVVEIGVLAPHTAYCVVAEMYQPMLDKRSQRSEEKCVELP</sequence>
<dbReference type="GeneID" id="112862530"/>
<dbReference type="Gene3D" id="2.60.40.10">
    <property type="entry name" value="Immunoglobulins"/>
    <property type="match status" value="2"/>
</dbReference>
<keyword evidence="7 15" id="KW-0675">Receptor</keyword>
<evidence type="ECO:0000256" key="11">
    <source>
        <dbReference type="ARBA" id="ARBA00080921"/>
    </source>
</evidence>
<protein>
    <recommendedName>
        <fullName evidence="9">Interleukin-22 receptor subunit alpha-2</fullName>
    </recommendedName>
    <alternativeName>
        <fullName evidence="11">Cytokine receptor family type 2, soluble 1</fullName>
    </alternativeName>
    <alternativeName>
        <fullName evidence="10">Interleukin-22-binding protein</fullName>
    </alternativeName>
</protein>
<comment type="subcellular location">
    <subcellularLocation>
        <location evidence="1">Secreted</location>
    </subcellularLocation>
</comment>
<evidence type="ECO:0000256" key="5">
    <source>
        <dbReference type="ARBA" id="ARBA00022737"/>
    </source>
</evidence>
<reference evidence="15" key="1">
    <citation type="submission" date="2025-08" db="UniProtKB">
        <authorList>
            <consortium name="RefSeq"/>
        </authorList>
    </citation>
    <scope>IDENTIFICATION</scope>
    <source>
        <tissue evidence="15">Blood</tissue>
    </source>
</reference>
<evidence type="ECO:0000256" key="8">
    <source>
        <dbReference type="ARBA" id="ARBA00054691"/>
    </source>
</evidence>
<dbReference type="RefSeq" id="XP_025781619.1">
    <property type="nucleotide sequence ID" value="XM_025925834.1"/>
</dbReference>
<evidence type="ECO:0000313" key="15">
    <source>
        <dbReference type="RefSeq" id="XP_025781619.1"/>
    </source>
</evidence>
<dbReference type="PANTHER" id="PTHR20859:SF51">
    <property type="entry name" value="INTERLEUKIN-22 RECEPTOR SUBUNIT ALPHA-2"/>
    <property type="match status" value="1"/>
</dbReference>
<dbReference type="GO" id="GO:0005576">
    <property type="term" value="C:extracellular region"/>
    <property type="evidence" value="ECO:0007669"/>
    <property type="project" value="UniProtKB-SubCell"/>
</dbReference>
<dbReference type="InterPro" id="IPR050650">
    <property type="entry name" value="Type-II_Cytokine-TF_Rcpt"/>
</dbReference>
<name>A0A6P6I196_PUMCO</name>
<dbReference type="Proteomes" id="UP000515131">
    <property type="component" value="Unplaced"/>
</dbReference>
<evidence type="ECO:0000256" key="9">
    <source>
        <dbReference type="ARBA" id="ARBA00071142"/>
    </source>
</evidence>
<feature type="domain" description="Fibronectin type-III" evidence="12">
    <location>
        <begin position="59"/>
        <end position="165"/>
    </location>
</feature>
<evidence type="ECO:0000256" key="2">
    <source>
        <dbReference type="ARBA" id="ARBA00005399"/>
    </source>
</evidence>
<gene>
    <name evidence="15" type="primary">IL22RA2</name>
</gene>
<evidence type="ECO:0000256" key="7">
    <source>
        <dbReference type="ARBA" id="ARBA00023170"/>
    </source>
</evidence>
<dbReference type="FunFam" id="2.60.40.10:FF:000348">
    <property type="entry name" value="Interleukin 20 receptor subunit alpha"/>
    <property type="match status" value="1"/>
</dbReference>
<accession>A0A6P6I196</accession>
<proteinExistence type="inferred from homology"/>
<dbReference type="Pfam" id="PF01108">
    <property type="entry name" value="Tissue_fac"/>
    <property type="match status" value="1"/>
</dbReference>
<evidence type="ECO:0000256" key="6">
    <source>
        <dbReference type="ARBA" id="ARBA00023157"/>
    </source>
</evidence>
<dbReference type="SUPFAM" id="SSF49265">
    <property type="entry name" value="Fibronectin type III"/>
    <property type="match status" value="2"/>
</dbReference>
<dbReference type="InterPro" id="IPR003961">
    <property type="entry name" value="FN3_dom"/>
</dbReference>
<dbReference type="InterPro" id="IPR013783">
    <property type="entry name" value="Ig-like_fold"/>
</dbReference>
<keyword evidence="3" id="KW-0964">Secreted</keyword>
<evidence type="ECO:0000256" key="10">
    <source>
        <dbReference type="ARBA" id="ARBA00075144"/>
    </source>
</evidence>
<dbReference type="FunFam" id="2.60.40.10:FF:001095">
    <property type="entry name" value="Interleukin 22 receptor, alpha 2"/>
    <property type="match status" value="1"/>
</dbReference>
<evidence type="ECO:0000313" key="14">
    <source>
        <dbReference type="Proteomes" id="UP000515131"/>
    </source>
</evidence>
<dbReference type="CTD" id="116379"/>
<comment type="similarity">
    <text evidence="2">Belongs to the type II cytokine receptor family.</text>
</comment>
<comment type="function">
    <text evidence="8">Receptor for IL22. Binds to IL22, prevents interaction with the functional IL-22R complex and blocks the activity of IL22 (in vitro). May play an important role as an IL22 antagonist in the regulation of inflammatory responses.</text>
</comment>
<keyword evidence="5" id="KW-0677">Repeat</keyword>
<dbReference type="KEGG" id="pcoo:112862530"/>
<feature type="domain" description="Interferon/interleukin receptor" evidence="13">
    <location>
        <begin position="177"/>
        <end position="281"/>
    </location>
</feature>
<keyword evidence="4" id="KW-0732">Signal</keyword>
<dbReference type="Pfam" id="PF09294">
    <property type="entry name" value="Interfer-bind"/>
    <property type="match status" value="1"/>
</dbReference>
<dbReference type="AlphaFoldDB" id="A0A6P6I196"/>
<dbReference type="GO" id="GO:0004896">
    <property type="term" value="F:cytokine receptor activity"/>
    <property type="evidence" value="ECO:0007669"/>
    <property type="project" value="TreeGrafter"/>
</dbReference>
<organism evidence="14 15">
    <name type="scientific">Puma concolor</name>
    <name type="common">Mountain lion</name>
    <name type="synonym">Felis concolor</name>
    <dbReference type="NCBI Taxonomy" id="9696"/>
    <lineage>
        <taxon>Eukaryota</taxon>
        <taxon>Metazoa</taxon>
        <taxon>Chordata</taxon>
        <taxon>Craniata</taxon>
        <taxon>Vertebrata</taxon>
        <taxon>Euteleostomi</taxon>
        <taxon>Mammalia</taxon>
        <taxon>Eutheria</taxon>
        <taxon>Laurasiatheria</taxon>
        <taxon>Carnivora</taxon>
        <taxon>Feliformia</taxon>
        <taxon>Felidae</taxon>
        <taxon>Felinae</taxon>
        <taxon>Puma</taxon>
    </lineage>
</organism>
<dbReference type="PANTHER" id="PTHR20859">
    <property type="entry name" value="INTERFERON/INTERLEUKIN RECEPTOR"/>
    <property type="match status" value="1"/>
</dbReference>
<dbReference type="GO" id="GO:0005886">
    <property type="term" value="C:plasma membrane"/>
    <property type="evidence" value="ECO:0007669"/>
    <property type="project" value="TreeGrafter"/>
</dbReference>
<dbReference type="InterPro" id="IPR036116">
    <property type="entry name" value="FN3_sf"/>
</dbReference>
<evidence type="ECO:0000259" key="12">
    <source>
        <dbReference type="Pfam" id="PF01108"/>
    </source>
</evidence>
<evidence type="ECO:0000256" key="3">
    <source>
        <dbReference type="ARBA" id="ARBA00022525"/>
    </source>
</evidence>
<evidence type="ECO:0000256" key="1">
    <source>
        <dbReference type="ARBA" id="ARBA00004613"/>
    </source>
</evidence>
<evidence type="ECO:0000256" key="4">
    <source>
        <dbReference type="ARBA" id="ARBA00022729"/>
    </source>
</evidence>
<dbReference type="InterPro" id="IPR015373">
    <property type="entry name" value="Interferon/interleukin_rcp_dom"/>
</dbReference>
<keyword evidence="14" id="KW-1185">Reference proteome</keyword>